<evidence type="ECO:0000256" key="6">
    <source>
        <dbReference type="SAM" id="Phobius"/>
    </source>
</evidence>
<evidence type="ECO:0000256" key="4">
    <source>
        <dbReference type="ARBA" id="ARBA00023136"/>
    </source>
</evidence>
<evidence type="ECO:0000256" key="2">
    <source>
        <dbReference type="ARBA" id="ARBA00022692"/>
    </source>
</evidence>
<organism evidence="10 11">
    <name type="scientific">Tothia fuscella</name>
    <dbReference type="NCBI Taxonomy" id="1048955"/>
    <lineage>
        <taxon>Eukaryota</taxon>
        <taxon>Fungi</taxon>
        <taxon>Dikarya</taxon>
        <taxon>Ascomycota</taxon>
        <taxon>Pezizomycotina</taxon>
        <taxon>Dothideomycetes</taxon>
        <taxon>Pleosporomycetidae</taxon>
        <taxon>Venturiales</taxon>
        <taxon>Cylindrosympodiaceae</taxon>
        <taxon>Tothia</taxon>
    </lineage>
</organism>
<feature type="transmembrane region" description="Helical" evidence="6">
    <location>
        <begin position="228"/>
        <end position="246"/>
    </location>
</feature>
<dbReference type="InterPro" id="IPR018820">
    <property type="entry name" value="BRE4-related_DUF2421"/>
</dbReference>
<evidence type="ECO:0000256" key="3">
    <source>
        <dbReference type="ARBA" id="ARBA00022989"/>
    </source>
</evidence>
<dbReference type="EMBL" id="MU007026">
    <property type="protein sequence ID" value="KAF2432446.1"/>
    <property type="molecule type" value="Genomic_DNA"/>
</dbReference>
<evidence type="ECO:0000256" key="1">
    <source>
        <dbReference type="ARBA" id="ARBA00004141"/>
    </source>
</evidence>
<accession>A0A9P4NWI3</accession>
<evidence type="ECO:0000259" key="7">
    <source>
        <dbReference type="Pfam" id="PF10334"/>
    </source>
</evidence>
<keyword evidence="3 6" id="KW-1133">Transmembrane helix</keyword>
<feature type="transmembrane region" description="Helical" evidence="6">
    <location>
        <begin position="189"/>
        <end position="208"/>
    </location>
</feature>
<feature type="region of interest" description="Disordered" evidence="5">
    <location>
        <begin position="428"/>
        <end position="457"/>
    </location>
</feature>
<evidence type="ECO:0008006" key="12">
    <source>
        <dbReference type="Google" id="ProtNLM"/>
    </source>
</evidence>
<comment type="subcellular location">
    <subcellularLocation>
        <location evidence="1">Membrane</location>
        <topology evidence="1">Multi-pass membrane protein</topology>
    </subcellularLocation>
</comment>
<feature type="transmembrane region" description="Helical" evidence="6">
    <location>
        <begin position="155"/>
        <end position="177"/>
    </location>
</feature>
<dbReference type="Pfam" id="PF10337">
    <property type="entry name" value="ArAE_2_N"/>
    <property type="match status" value="1"/>
</dbReference>
<evidence type="ECO:0000313" key="11">
    <source>
        <dbReference type="Proteomes" id="UP000800235"/>
    </source>
</evidence>
<keyword evidence="11" id="KW-1185">Reference proteome</keyword>
<evidence type="ECO:0000313" key="10">
    <source>
        <dbReference type="EMBL" id="KAF2432446.1"/>
    </source>
</evidence>
<feature type="transmembrane region" description="Helical" evidence="6">
    <location>
        <begin position="741"/>
        <end position="760"/>
    </location>
</feature>
<dbReference type="PANTHER" id="PTHR37994:SF4">
    <property type="entry name" value="ER TRANSPORTER 6TM N-TERMINAL DOMAIN-CONTAINING PROTEIN-RELATED"/>
    <property type="match status" value="1"/>
</dbReference>
<feature type="transmembrane region" description="Helical" evidence="6">
    <location>
        <begin position="719"/>
        <end position="735"/>
    </location>
</feature>
<feature type="transmembrane region" description="Helical" evidence="6">
    <location>
        <begin position="641"/>
        <end position="658"/>
    </location>
</feature>
<feature type="transmembrane region" description="Helical" evidence="6">
    <location>
        <begin position="786"/>
        <end position="808"/>
    </location>
</feature>
<feature type="region of interest" description="Disordered" evidence="5">
    <location>
        <begin position="1"/>
        <end position="36"/>
    </location>
</feature>
<keyword evidence="2 6" id="KW-0812">Transmembrane</keyword>
<feature type="domain" description="DUF2421" evidence="7">
    <location>
        <begin position="805"/>
        <end position="1030"/>
    </location>
</feature>
<evidence type="ECO:0000259" key="8">
    <source>
        <dbReference type="Pfam" id="PF10337"/>
    </source>
</evidence>
<feature type="transmembrane region" description="Helical" evidence="6">
    <location>
        <begin position="81"/>
        <end position="100"/>
    </location>
</feature>
<dbReference type="Proteomes" id="UP000800235">
    <property type="component" value="Unassembled WGS sequence"/>
</dbReference>
<comment type="caution">
    <text evidence="10">The sequence shown here is derived from an EMBL/GenBank/DDBJ whole genome shotgun (WGS) entry which is preliminary data.</text>
</comment>
<feature type="domain" description="Putative ER transporter 6TM N-terminal" evidence="8">
    <location>
        <begin position="48"/>
        <end position="389"/>
    </location>
</feature>
<dbReference type="InterPro" id="IPR018823">
    <property type="entry name" value="ArAE_2_N"/>
</dbReference>
<proteinExistence type="predicted"/>
<dbReference type="InterPro" id="IPR049453">
    <property type="entry name" value="Memb_transporter_dom"/>
</dbReference>
<dbReference type="GO" id="GO:0016020">
    <property type="term" value="C:membrane"/>
    <property type="evidence" value="ECO:0007669"/>
    <property type="project" value="UniProtKB-SubCell"/>
</dbReference>
<dbReference type="OrthoDB" id="2274698at2759"/>
<feature type="transmembrane region" description="Helical" evidence="6">
    <location>
        <begin position="670"/>
        <end position="686"/>
    </location>
</feature>
<evidence type="ECO:0000259" key="9">
    <source>
        <dbReference type="Pfam" id="PF13515"/>
    </source>
</evidence>
<keyword evidence="4 6" id="KW-0472">Membrane</keyword>
<dbReference type="PANTHER" id="PTHR37994">
    <property type="entry name" value="ARAE_2_N DOMAIN-CONTAINING PROTEIN-RELATED"/>
    <property type="match status" value="1"/>
</dbReference>
<sequence length="1063" mass="117132">MTTRTSTPEKPGDDQTLDPVAHTRTESKASPPKASAKKGWLSNLKAFWVGLEIDAPTLLMMAKGGLPPTIALSMYQADAVATIYSTLGYLVAIVSILGFAIMPRAKFIQTLLFNLISLSLGAAVALLVICCTVSARQHTTVTSSPSGVQSPSPGATLVTYNSSASAVCAIWLFVQIYAINAAKAKFPQLMFPAIMYSIFVIVTCTYAIQFPTMTAGISFVKRLLETFLTGLAIATGVSFVILPVTCRKIVFKEFEGYIGALQGGLKAHQKYLSSLQDPEVFGQAVTIQDDGKGTQEAFAVKAAIGGILGLHGKLQADLPFAKREIALGKLDASDLKKMNKLFRAVMLPTVGMGAIIDIFQRIAVLHGWTKNFVSEGMSLERQKSRQKTLQEWSDNIKSLNPSFESIIEGTMEGLEHVALQLQFKKALKPKKGQKMNSPNSAEDLEAGADSTKPGSKGFAEHLRSKVEAFNGGKQQALREWCTRHGIDLSPDFFDHPLDAKYTESTAMKEEDYETHQQNQRQLYLLLYMEFLLHSIGLAVLDFVDFADECVENGRLSKNKLLVPGAKQMRKWWASLWKEDDGSPEDGRGMGDLNDGTSRVDMGQSFRIAKDPEHLPPQNMLEKLGDGVRKVPGFFRSRESAFGFRVACATMSIAILAFLHDTQQFFTVNRLMWAMIMIAISMSPTAGQSLFSFVLRILGTIIAMIIAFLIYYIPDGKTPGIIVLLWFFASIGWYIPLKKPQFAIIGMISIVTMTLIIGYELEVRKIGVALATSNGQRYLPITTLGPYRLATVAGGLFVAFIWTIIPYPISEHSELRQHTGRALYLLANYYSIVHETVQARVRNEEGDPEVHGTPGNQLLKCRIKVFSKMVLMVTSLKTFANYLHWEIPIGGRFPKKQYNDLIVSTECIFQYISLIGYASTRFVGQDESQSQWTADLCRLMKSINSTSHEITSLLSLLSASVTNGQPLPPYLSAPAPYGLSTKLEALDRDILSVRHIAEPGYTAFAVMQISARCITVELENLLRAVKEIVGELDFSFHVVSTADSSASSFSETTLNSQSGKNKHD</sequence>
<dbReference type="Pfam" id="PF10334">
    <property type="entry name" value="BRE4"/>
    <property type="match status" value="1"/>
</dbReference>
<dbReference type="Pfam" id="PF13515">
    <property type="entry name" value="FUSC_2"/>
    <property type="match status" value="1"/>
</dbReference>
<name>A0A9P4NWI3_9PEZI</name>
<feature type="transmembrane region" description="Helical" evidence="6">
    <location>
        <begin position="692"/>
        <end position="712"/>
    </location>
</feature>
<dbReference type="AlphaFoldDB" id="A0A9P4NWI3"/>
<reference evidence="10" key="1">
    <citation type="journal article" date="2020" name="Stud. Mycol.">
        <title>101 Dothideomycetes genomes: a test case for predicting lifestyles and emergence of pathogens.</title>
        <authorList>
            <person name="Haridas S."/>
            <person name="Albert R."/>
            <person name="Binder M."/>
            <person name="Bloem J."/>
            <person name="Labutti K."/>
            <person name="Salamov A."/>
            <person name="Andreopoulos B."/>
            <person name="Baker S."/>
            <person name="Barry K."/>
            <person name="Bills G."/>
            <person name="Bluhm B."/>
            <person name="Cannon C."/>
            <person name="Castanera R."/>
            <person name="Culley D."/>
            <person name="Daum C."/>
            <person name="Ezra D."/>
            <person name="Gonzalez J."/>
            <person name="Henrissat B."/>
            <person name="Kuo A."/>
            <person name="Liang C."/>
            <person name="Lipzen A."/>
            <person name="Lutzoni F."/>
            <person name="Magnuson J."/>
            <person name="Mondo S."/>
            <person name="Nolan M."/>
            <person name="Ohm R."/>
            <person name="Pangilinan J."/>
            <person name="Park H.-J."/>
            <person name="Ramirez L."/>
            <person name="Alfaro M."/>
            <person name="Sun H."/>
            <person name="Tritt A."/>
            <person name="Yoshinaga Y."/>
            <person name="Zwiers L.-H."/>
            <person name="Turgeon B."/>
            <person name="Goodwin S."/>
            <person name="Spatafora J."/>
            <person name="Crous P."/>
            <person name="Grigoriev I."/>
        </authorList>
    </citation>
    <scope>NUCLEOTIDE SEQUENCE</scope>
    <source>
        <strain evidence="10">CBS 130266</strain>
    </source>
</reference>
<feature type="transmembrane region" description="Helical" evidence="6">
    <location>
        <begin position="112"/>
        <end position="135"/>
    </location>
</feature>
<feature type="domain" description="Integral membrane bound transporter" evidence="9">
    <location>
        <begin position="663"/>
        <end position="801"/>
    </location>
</feature>
<protein>
    <recommendedName>
        <fullName evidence="12">ER transporter 6TM N-terminal domain-containing protein</fullName>
    </recommendedName>
</protein>
<evidence type="ECO:0000256" key="5">
    <source>
        <dbReference type="SAM" id="MobiDB-lite"/>
    </source>
</evidence>
<gene>
    <name evidence="10" type="ORF">EJ08DRAFT_585764</name>
</gene>